<evidence type="ECO:0000313" key="3">
    <source>
        <dbReference type="Proteomes" id="UP000736583"/>
    </source>
</evidence>
<dbReference type="RefSeq" id="WP_216455668.1">
    <property type="nucleotide sequence ID" value="NZ_JAHLQL010000001.1"/>
</dbReference>
<evidence type="ECO:0000313" key="2">
    <source>
        <dbReference type="EMBL" id="MBU5590478.1"/>
    </source>
</evidence>
<keyword evidence="3" id="KW-1185">Reference proteome</keyword>
<keyword evidence="1" id="KW-0812">Transmembrane</keyword>
<keyword evidence="1" id="KW-1133">Transmembrane helix</keyword>
<proteinExistence type="predicted"/>
<comment type="caution">
    <text evidence="2">The sequence shown here is derived from an EMBL/GenBank/DDBJ whole genome shotgun (WGS) entry which is preliminary data.</text>
</comment>
<dbReference type="Proteomes" id="UP000736583">
    <property type="component" value="Unassembled WGS sequence"/>
</dbReference>
<sequence length="350" mass="39696">MKYIKKIIVWGLLSLFIQFVGFFYINNYYLTKGTGNMKIKKVEKKEEKKKDIDIDIPEGVKNITVSFNGKYVAYYDEKGIDVINTITGDRKKVQAEKGAEINNYTWLSNQSRMLIGEKISANNGGTTLKLTYYDAGKDEKGEISDTQGNLVNLAKLNKDASIKDISISTFTNTTYVKSQQAGNRCTLYRVNIMHEISKVEAKSYLIGNIKALPREDNLLYEDLTYKKIYSTEMKNPIEIPGLKSPTILGVDDNDLVYLGDKDEDKIKKIFYGKLKDSAESWKKIDMDLGVDKEDIYISNSGQIYINNNLKGTIKEAISDKEITYEGKFLHMYEGGIVSISQGKLVKTKVE</sequence>
<dbReference type="EMBL" id="JAHLQL010000001">
    <property type="protein sequence ID" value="MBU5590478.1"/>
    <property type="molecule type" value="Genomic_DNA"/>
</dbReference>
<accession>A0ABS6EWV5</accession>
<gene>
    <name evidence="2" type="ORF">KQI89_01745</name>
</gene>
<keyword evidence="1" id="KW-0472">Membrane</keyword>
<protein>
    <recommendedName>
        <fullName evidence="4">Dipeptidyl peptidase IV</fullName>
    </recommendedName>
</protein>
<reference evidence="2 3" key="1">
    <citation type="submission" date="2021-06" db="EMBL/GenBank/DDBJ databases">
        <authorList>
            <person name="Sun Q."/>
            <person name="Li D."/>
        </authorList>
    </citation>
    <scope>NUCLEOTIDE SEQUENCE [LARGE SCALE GENOMIC DNA]</scope>
    <source>
        <strain evidence="2 3">MSJ-4</strain>
    </source>
</reference>
<feature type="transmembrane region" description="Helical" evidence="1">
    <location>
        <begin position="7"/>
        <end position="25"/>
    </location>
</feature>
<organism evidence="2 3">
    <name type="scientific">Clostridium simiarum</name>
    <dbReference type="NCBI Taxonomy" id="2841506"/>
    <lineage>
        <taxon>Bacteria</taxon>
        <taxon>Bacillati</taxon>
        <taxon>Bacillota</taxon>
        <taxon>Clostridia</taxon>
        <taxon>Eubacteriales</taxon>
        <taxon>Clostridiaceae</taxon>
        <taxon>Clostridium</taxon>
    </lineage>
</organism>
<evidence type="ECO:0000256" key="1">
    <source>
        <dbReference type="SAM" id="Phobius"/>
    </source>
</evidence>
<name>A0ABS6EWV5_9CLOT</name>
<evidence type="ECO:0008006" key="4">
    <source>
        <dbReference type="Google" id="ProtNLM"/>
    </source>
</evidence>